<dbReference type="Proteomes" id="UP000001933">
    <property type="component" value="Chromosome"/>
</dbReference>
<organism evidence="1 2">
    <name type="scientific">Syntrophus aciditrophicus (strain SB)</name>
    <dbReference type="NCBI Taxonomy" id="56780"/>
    <lineage>
        <taxon>Bacteria</taxon>
        <taxon>Pseudomonadati</taxon>
        <taxon>Thermodesulfobacteriota</taxon>
        <taxon>Syntrophia</taxon>
        <taxon>Syntrophales</taxon>
        <taxon>Syntrophaceae</taxon>
        <taxon>Syntrophus</taxon>
    </lineage>
</organism>
<reference evidence="1 2" key="1">
    <citation type="journal article" date="2007" name="Proc. Natl. Acad. Sci. U.S.A.">
        <title>The genome of Syntrophus aciditrophicus: life at the thermodynamic limit of microbial growth.</title>
        <authorList>
            <person name="McInerney M.J."/>
            <person name="Rohlin L."/>
            <person name="Mouttaki H."/>
            <person name="Kim U."/>
            <person name="Krupp R.S."/>
            <person name="Rios-Hernandez L."/>
            <person name="Sieber J."/>
            <person name="Struchtemeyer C.G."/>
            <person name="Bhattacharyya A."/>
            <person name="Campbell J.W."/>
            <person name="Gunsalus R.P."/>
        </authorList>
    </citation>
    <scope>NUCLEOTIDE SEQUENCE [LARGE SCALE GENOMIC DNA]</scope>
    <source>
        <strain evidence="1 2">SB</strain>
    </source>
</reference>
<dbReference type="InParanoid" id="Q2LTP6"/>
<accession>Q2LTP6</accession>
<sequence>MVTECRNVSIEGGTYISGKRGEGFLSIPFENLTSITFFHTEGTLKGVIKLRTGSSIELIMKKDNEAYGLTRYGDFQIKLVDLRKIILGTQASRW</sequence>
<dbReference type="KEGG" id="sat:SYN_01038"/>
<evidence type="ECO:0000313" key="2">
    <source>
        <dbReference type="Proteomes" id="UP000001933"/>
    </source>
</evidence>
<protein>
    <submittedName>
        <fullName evidence="1">Hypothetical cytosolic protein</fullName>
    </submittedName>
</protein>
<gene>
    <name evidence="1" type="ORF">SYN_01038</name>
</gene>
<dbReference type="HOGENOM" id="CLU_2385058_0_0_7"/>
<evidence type="ECO:0000313" key="1">
    <source>
        <dbReference type="EMBL" id="ABC77456.1"/>
    </source>
</evidence>
<dbReference type="EMBL" id="CP000252">
    <property type="protein sequence ID" value="ABC77456.1"/>
    <property type="molecule type" value="Genomic_DNA"/>
</dbReference>
<dbReference type="STRING" id="56780.SYN_01038"/>
<dbReference type="AlphaFoldDB" id="Q2LTP6"/>
<name>Q2LTP6_SYNAS</name>
<proteinExistence type="predicted"/>
<keyword evidence="2" id="KW-1185">Reference proteome</keyword>